<proteinExistence type="inferred from homology"/>
<dbReference type="GO" id="GO:0005829">
    <property type="term" value="C:cytosol"/>
    <property type="evidence" value="ECO:0007669"/>
    <property type="project" value="TreeGrafter"/>
</dbReference>
<keyword evidence="6" id="KW-1185">Reference proteome</keyword>
<dbReference type="EMBL" id="LDJR01000028">
    <property type="protein sequence ID" value="OAK73977.1"/>
    <property type="molecule type" value="Genomic_DNA"/>
</dbReference>
<evidence type="ECO:0000259" key="3">
    <source>
        <dbReference type="Pfam" id="PF19289"/>
    </source>
</evidence>
<dbReference type="GO" id="GO:0006508">
    <property type="term" value="P:proteolysis"/>
    <property type="evidence" value="ECO:0007669"/>
    <property type="project" value="InterPro"/>
</dbReference>
<name>A0A178A1A9_9BACI</name>
<comment type="caution">
    <text evidence="5">The sequence shown here is derived from an EMBL/GenBank/DDBJ whole genome shotgun (WGS) entry which is preliminary data.</text>
</comment>
<gene>
    <name evidence="5" type="ORF">ABB05_06025</name>
</gene>
<dbReference type="OrthoDB" id="9803618at2"/>
<dbReference type="Gene3D" id="3.30.2290.10">
    <property type="entry name" value="PmbA/TldD superfamily"/>
    <property type="match status" value="1"/>
</dbReference>
<dbReference type="Pfam" id="PF01523">
    <property type="entry name" value="PmbA_TldD_1st"/>
    <property type="match status" value="1"/>
</dbReference>
<comment type="similarity">
    <text evidence="1">Belongs to the peptidase U62 family.</text>
</comment>
<dbReference type="InterPro" id="IPR035068">
    <property type="entry name" value="TldD/PmbA_N"/>
</dbReference>
<dbReference type="InterPro" id="IPR036059">
    <property type="entry name" value="TldD/PmbA_sf"/>
</dbReference>
<dbReference type="STRING" id="217031.ABB05_06025"/>
<feature type="domain" description="Metalloprotease TldD/E central" evidence="4">
    <location>
        <begin position="114"/>
        <end position="216"/>
    </location>
</feature>
<evidence type="ECO:0000313" key="5">
    <source>
        <dbReference type="EMBL" id="OAK73977.1"/>
    </source>
</evidence>
<dbReference type="AlphaFoldDB" id="A0A178A1A9"/>
<dbReference type="GO" id="GO:0008237">
    <property type="term" value="F:metallopeptidase activity"/>
    <property type="evidence" value="ECO:0007669"/>
    <property type="project" value="InterPro"/>
</dbReference>
<organism evidence="5 6">
    <name type="scientific">Lederbergia galactosidilytica</name>
    <dbReference type="NCBI Taxonomy" id="217031"/>
    <lineage>
        <taxon>Bacteria</taxon>
        <taxon>Bacillati</taxon>
        <taxon>Bacillota</taxon>
        <taxon>Bacilli</taxon>
        <taxon>Bacillales</taxon>
        <taxon>Bacillaceae</taxon>
        <taxon>Lederbergia</taxon>
    </lineage>
</organism>
<evidence type="ECO:0000259" key="4">
    <source>
        <dbReference type="Pfam" id="PF19290"/>
    </source>
</evidence>
<dbReference type="Pfam" id="PF19289">
    <property type="entry name" value="PmbA_TldD_3rd"/>
    <property type="match status" value="1"/>
</dbReference>
<evidence type="ECO:0000256" key="1">
    <source>
        <dbReference type="ARBA" id="ARBA00005836"/>
    </source>
</evidence>
<feature type="domain" description="Metalloprotease TldD/E C-terminal" evidence="3">
    <location>
        <begin position="226"/>
        <end position="445"/>
    </location>
</feature>
<dbReference type="PANTHER" id="PTHR43421:SF1">
    <property type="entry name" value="METALLOPROTEASE PMBA"/>
    <property type="match status" value="1"/>
</dbReference>
<dbReference type="Pfam" id="PF19290">
    <property type="entry name" value="PmbA_TldD_2nd"/>
    <property type="match status" value="1"/>
</dbReference>
<evidence type="ECO:0000313" key="6">
    <source>
        <dbReference type="Proteomes" id="UP000077881"/>
    </source>
</evidence>
<dbReference type="RefSeq" id="WP_064467807.1">
    <property type="nucleotide sequence ID" value="NZ_LDJR01000028.1"/>
</dbReference>
<accession>A0A178A1A9</accession>
<dbReference type="Proteomes" id="UP000077881">
    <property type="component" value="Unassembled WGS sequence"/>
</dbReference>
<feature type="domain" description="Metalloprotease TldD/E N-terminal" evidence="2">
    <location>
        <begin position="23"/>
        <end position="86"/>
    </location>
</feature>
<dbReference type="InterPro" id="IPR002510">
    <property type="entry name" value="Metalloprtase-TldD/E_N"/>
</dbReference>
<evidence type="ECO:0000259" key="2">
    <source>
        <dbReference type="Pfam" id="PF01523"/>
    </source>
</evidence>
<dbReference type="PANTHER" id="PTHR43421">
    <property type="entry name" value="METALLOPROTEASE PMBA"/>
    <property type="match status" value="1"/>
</dbReference>
<dbReference type="PATRIC" id="fig|217031.6.peg.1303"/>
<dbReference type="InterPro" id="IPR047657">
    <property type="entry name" value="PmbA"/>
</dbReference>
<dbReference type="SUPFAM" id="SSF111283">
    <property type="entry name" value="Putative modulator of DNA gyrase, PmbA/TldD"/>
    <property type="match status" value="1"/>
</dbReference>
<dbReference type="InterPro" id="IPR045570">
    <property type="entry name" value="Metalloprtase-TldD/E_cen_dom"/>
</dbReference>
<sequence>MKIEKFQEKVMASGLMAGFEDMEIYYEQARGLSCDIYRGEVDRYETSQTGGLSFRGIYDGKTGYAFTEKIEEDSIDYLLEKAKANAELAEEEEPEEIFAGSDEYEEIDHYSEALDTISTTEKMAFLKAVEEKVLHYNSQVHSLNTCRMIEQSKERLLANSKGLVLHDRKNFFAIMLSVVVKSGDETKSGFTIKMTKDFNTLNVDEIAREAAEEALSYLGEKAIVNKKYPIIFRKDAAVQLLGTFLSSFSAEVAQKGQSRLKDQVGEEIASKQLSIIDDPFYEGGPANRNFDGEGVASKTCTVIEKGILKTLLHNRKTAKKAGVETTGHAYKPSYKGTVVIAPSNFIVMAGEKTIDDLVAEQQEAVLITKLSGLHSGANAISGDFSVAANGFYVKDGKMTAPVKQMTIAGNFFDLLKGIEEVGADLYISPGGTGAPSLLVKELSVTVD</sequence>
<reference evidence="5 6" key="1">
    <citation type="submission" date="2015-05" db="EMBL/GenBank/DDBJ databases">
        <title>Comparison of genome.</title>
        <authorList>
            <person name="Zheng Z."/>
            <person name="Sun M."/>
        </authorList>
    </citation>
    <scope>NUCLEOTIDE SEQUENCE [LARGE SCALE GENOMIC DNA]</scope>
    <source>
        <strain evidence="5 6">G25-74</strain>
    </source>
</reference>
<protein>
    <submittedName>
        <fullName evidence="5">Peptidase U62</fullName>
    </submittedName>
</protein>
<dbReference type="InterPro" id="IPR045569">
    <property type="entry name" value="Metalloprtase-TldD/E_C"/>
</dbReference>